<reference evidence="1 2" key="2">
    <citation type="submission" date="2018-11" db="EMBL/GenBank/DDBJ databases">
        <authorList>
            <consortium name="Pathogen Informatics"/>
        </authorList>
    </citation>
    <scope>NUCLEOTIDE SEQUENCE [LARGE SCALE GENOMIC DNA]</scope>
</reference>
<protein>
    <submittedName>
        <fullName evidence="1 3">Uncharacterized protein</fullName>
    </submittedName>
</protein>
<accession>A0A0M3JRR9</accession>
<dbReference type="Proteomes" id="UP000267096">
    <property type="component" value="Unassembled WGS sequence"/>
</dbReference>
<dbReference type="WBParaSite" id="ASIM_0001061801-mRNA-1">
    <property type="protein sequence ID" value="ASIM_0001061801-mRNA-1"/>
    <property type="gene ID" value="ASIM_0001061801"/>
</dbReference>
<keyword evidence="2" id="KW-1185">Reference proteome</keyword>
<reference evidence="3" key="1">
    <citation type="submission" date="2017-02" db="UniProtKB">
        <authorList>
            <consortium name="WormBaseParasite"/>
        </authorList>
    </citation>
    <scope>IDENTIFICATION</scope>
</reference>
<evidence type="ECO:0000313" key="1">
    <source>
        <dbReference type="EMBL" id="VDK42476.1"/>
    </source>
</evidence>
<organism evidence="3">
    <name type="scientific">Anisakis simplex</name>
    <name type="common">Herring worm</name>
    <dbReference type="NCBI Taxonomy" id="6269"/>
    <lineage>
        <taxon>Eukaryota</taxon>
        <taxon>Metazoa</taxon>
        <taxon>Ecdysozoa</taxon>
        <taxon>Nematoda</taxon>
        <taxon>Chromadorea</taxon>
        <taxon>Rhabditida</taxon>
        <taxon>Spirurina</taxon>
        <taxon>Ascaridomorpha</taxon>
        <taxon>Ascaridoidea</taxon>
        <taxon>Anisakidae</taxon>
        <taxon>Anisakis</taxon>
        <taxon>Anisakis simplex complex</taxon>
    </lineage>
</organism>
<proteinExistence type="predicted"/>
<dbReference type="AlphaFoldDB" id="A0A0M3JRR9"/>
<dbReference type="EMBL" id="UYRR01030987">
    <property type="protein sequence ID" value="VDK42476.1"/>
    <property type="molecule type" value="Genomic_DNA"/>
</dbReference>
<evidence type="ECO:0000313" key="3">
    <source>
        <dbReference type="WBParaSite" id="ASIM_0001061801-mRNA-1"/>
    </source>
</evidence>
<name>A0A0M3JRR9_ANISI</name>
<evidence type="ECO:0000313" key="2">
    <source>
        <dbReference type="Proteomes" id="UP000267096"/>
    </source>
</evidence>
<sequence length="72" mass="8102">MHKPHARRCCLEGTIGVSELSTKAAKQTDASKYIPTLLPQERRMTATERERVLMSDFGLESLINSSSKQFYG</sequence>
<gene>
    <name evidence="1" type="ORF">ASIM_LOCUS10176</name>
</gene>